<dbReference type="KEGG" id="tah:SU86_000190"/>
<dbReference type="EMBL" id="CP011097">
    <property type="protein sequence ID" value="AJZ75074.2"/>
    <property type="molecule type" value="Genomic_DNA"/>
</dbReference>
<evidence type="ECO:0000313" key="1">
    <source>
        <dbReference type="EMBL" id="AJZ75074.2"/>
    </source>
</evidence>
<organism evidence="1 2">
    <name type="scientific">Candidatus Nitrosotenuis cloacae</name>
    <dbReference type="NCBI Taxonomy" id="1603555"/>
    <lineage>
        <taxon>Archaea</taxon>
        <taxon>Nitrososphaerota</taxon>
        <taxon>Candidatus Nitrosotenuis</taxon>
    </lineage>
</organism>
<evidence type="ECO:0000313" key="2">
    <source>
        <dbReference type="Proteomes" id="UP000266745"/>
    </source>
</evidence>
<protein>
    <submittedName>
        <fullName evidence="1">Uncharacterized protein</fullName>
    </submittedName>
</protein>
<proteinExistence type="predicted"/>
<keyword evidence="2" id="KW-1185">Reference proteome</keyword>
<dbReference type="Proteomes" id="UP000266745">
    <property type="component" value="Chromosome"/>
</dbReference>
<accession>A0A3G1B2V2</accession>
<sequence>MWGGWFFSFCKKAEGKRDKYLKRGKPQAFREYDMVPAGNKDLCVHFDAHKFFTKLYDTLNSGNTNKNAQISMEYHLGPKFWPHSRRVGLV</sequence>
<dbReference type="AlphaFoldDB" id="A0A3G1B2V2"/>
<reference evidence="1 2" key="1">
    <citation type="journal article" date="2016" name="Sci. Rep.">
        <title>A novel ammonia-oxidizing archaeon from wastewater treatment plant: Its enrichment, physiological and genomic characteristics.</title>
        <authorList>
            <person name="Li Y."/>
            <person name="Ding K."/>
            <person name="Wen X."/>
            <person name="Zhang B."/>
            <person name="Shen B."/>
            <person name="Yang Y."/>
        </authorList>
    </citation>
    <scope>NUCLEOTIDE SEQUENCE [LARGE SCALE GENOMIC DNA]</scope>
    <source>
        <strain evidence="1 2">SAT1</strain>
    </source>
</reference>
<name>A0A3G1B2V2_9ARCH</name>
<gene>
    <name evidence="1" type="ORF">SU86_000190</name>
</gene>